<keyword evidence="4 12" id="KW-0808">Transferase</keyword>
<protein>
    <recommendedName>
        <fullName evidence="12">Elongation of fatty acids protein</fullName>
        <ecNumber evidence="12">2.3.1.-</ecNumber>
    </recommendedName>
</protein>
<dbReference type="GO" id="GO:0042761">
    <property type="term" value="P:very long-chain fatty acid biosynthetic process"/>
    <property type="evidence" value="ECO:0007669"/>
    <property type="project" value="TreeGrafter"/>
</dbReference>
<dbReference type="GO" id="GO:0019367">
    <property type="term" value="P:fatty acid elongation, saturated fatty acid"/>
    <property type="evidence" value="ECO:0007669"/>
    <property type="project" value="TreeGrafter"/>
</dbReference>
<evidence type="ECO:0000256" key="1">
    <source>
        <dbReference type="ARBA" id="ARBA00004141"/>
    </source>
</evidence>
<dbReference type="GO" id="GO:0034625">
    <property type="term" value="P:fatty acid elongation, monounsaturated fatty acid"/>
    <property type="evidence" value="ECO:0007669"/>
    <property type="project" value="TreeGrafter"/>
</dbReference>
<evidence type="ECO:0000256" key="10">
    <source>
        <dbReference type="ARBA" id="ARBA00023160"/>
    </source>
</evidence>
<evidence type="ECO:0000256" key="7">
    <source>
        <dbReference type="ARBA" id="ARBA00022989"/>
    </source>
</evidence>
<feature type="transmembrane region" description="Helical" evidence="12">
    <location>
        <begin position="155"/>
        <end position="175"/>
    </location>
</feature>
<organism evidence="14">
    <name type="scientific">Arcella intermedia</name>
    <dbReference type="NCBI Taxonomy" id="1963864"/>
    <lineage>
        <taxon>Eukaryota</taxon>
        <taxon>Amoebozoa</taxon>
        <taxon>Tubulinea</taxon>
        <taxon>Elardia</taxon>
        <taxon>Arcellinida</taxon>
        <taxon>Sphaerothecina</taxon>
        <taxon>Arcellidae</taxon>
        <taxon>Arcella</taxon>
    </lineage>
</organism>
<dbReference type="PANTHER" id="PTHR11157:SF134">
    <property type="entry name" value="ELONGATION OF FATTY ACIDS PROTEIN 1-RELATED"/>
    <property type="match status" value="1"/>
</dbReference>
<feature type="compositionally biased region" description="Basic and acidic residues" evidence="13">
    <location>
        <begin position="254"/>
        <end position="263"/>
    </location>
</feature>
<dbReference type="InterPro" id="IPR002076">
    <property type="entry name" value="ELO_fam"/>
</dbReference>
<dbReference type="PANTHER" id="PTHR11157">
    <property type="entry name" value="FATTY ACID ACYL TRANSFERASE-RELATED"/>
    <property type="match status" value="1"/>
</dbReference>
<dbReference type="GO" id="GO:0034626">
    <property type="term" value="P:fatty acid elongation, polyunsaturated fatty acid"/>
    <property type="evidence" value="ECO:0007669"/>
    <property type="project" value="TreeGrafter"/>
</dbReference>
<comment type="subcellular location">
    <subcellularLocation>
        <location evidence="1">Membrane</location>
        <topology evidence="1">Multi-pass membrane protein</topology>
    </subcellularLocation>
</comment>
<comment type="catalytic activity">
    <reaction evidence="12">
        <text>an acyl-CoA + malonyl-CoA + H(+) = a 3-oxoacyl-CoA + CO2 + CoA</text>
        <dbReference type="Rhea" id="RHEA:50252"/>
        <dbReference type="ChEBI" id="CHEBI:15378"/>
        <dbReference type="ChEBI" id="CHEBI:16526"/>
        <dbReference type="ChEBI" id="CHEBI:57287"/>
        <dbReference type="ChEBI" id="CHEBI:57384"/>
        <dbReference type="ChEBI" id="CHEBI:58342"/>
        <dbReference type="ChEBI" id="CHEBI:90726"/>
    </reaction>
    <physiologicalReaction direction="left-to-right" evidence="12">
        <dbReference type="Rhea" id="RHEA:50253"/>
    </physiologicalReaction>
</comment>
<feature type="transmembrane region" description="Helical" evidence="12">
    <location>
        <begin position="54"/>
        <end position="77"/>
    </location>
</feature>
<evidence type="ECO:0000256" key="11">
    <source>
        <dbReference type="ARBA" id="ARBA00047375"/>
    </source>
</evidence>
<name>A0A6B2LCX7_9EUKA</name>
<accession>A0A6B2LCX7</accession>
<keyword evidence="6 12" id="KW-0276">Fatty acid metabolism</keyword>
<keyword evidence="3 12" id="KW-0444">Lipid biosynthesis</keyword>
<evidence type="ECO:0000256" key="8">
    <source>
        <dbReference type="ARBA" id="ARBA00023098"/>
    </source>
</evidence>
<keyword evidence="7 12" id="KW-1133">Transmembrane helix</keyword>
<sequence length="282" mass="32754">MVKRLGVDLKVDEFEWNSSKFLYSSYLMLSLCICYLLLIFGVQRLMLKREPFSLKWIVAIHNGILSLSSLVLLVLFVEELYKRIAGTSLVYSICDIKVLQGSVEYFCYLNHILKYYEFLDTLFLALKKKDIPFLHIYHHTLTLILTHVQLEGKTVIQWVPIVLNLFVHVLMYYYYMIATFGYSVWWKKHLTSLQIIQFVLDLIFCYIAAYLGYISDFKDCQGTAFCAVFGIGLLSTYLLLFLDFFVNTYTKKPHVAEKPKPEGKAPASAPSKAKQPIKKKQN</sequence>
<evidence type="ECO:0000256" key="6">
    <source>
        <dbReference type="ARBA" id="ARBA00022832"/>
    </source>
</evidence>
<evidence type="ECO:0000256" key="5">
    <source>
        <dbReference type="ARBA" id="ARBA00022692"/>
    </source>
</evidence>
<comment type="similarity">
    <text evidence="2 12">Belongs to the ELO family.</text>
</comment>
<keyword evidence="9 12" id="KW-0472">Membrane</keyword>
<dbReference type="AlphaFoldDB" id="A0A6B2LCX7"/>
<dbReference type="EC" id="2.3.1.-" evidence="12"/>
<keyword evidence="5 12" id="KW-0812">Transmembrane</keyword>
<evidence type="ECO:0000256" key="9">
    <source>
        <dbReference type="ARBA" id="ARBA00023136"/>
    </source>
</evidence>
<dbReference type="GO" id="GO:0005789">
    <property type="term" value="C:endoplasmic reticulum membrane"/>
    <property type="evidence" value="ECO:0007669"/>
    <property type="project" value="TreeGrafter"/>
</dbReference>
<reference evidence="14" key="1">
    <citation type="journal article" date="2020" name="J. Eukaryot. Microbiol.">
        <title>De novo Sequencing, Assembly and Annotation of the Transcriptome for the Free-Living Testate Amoeba Arcella intermedia.</title>
        <authorList>
            <person name="Ribeiro G.M."/>
            <person name="Porfirio-Sousa A.L."/>
            <person name="Maurer-Alcala X.X."/>
            <person name="Katz L.A."/>
            <person name="Lahr D.J.G."/>
        </authorList>
    </citation>
    <scope>NUCLEOTIDE SEQUENCE</scope>
</reference>
<feature type="compositionally biased region" description="Low complexity" evidence="13">
    <location>
        <begin position="264"/>
        <end position="274"/>
    </location>
</feature>
<evidence type="ECO:0000256" key="4">
    <source>
        <dbReference type="ARBA" id="ARBA00022679"/>
    </source>
</evidence>
<feature type="transmembrane region" description="Helical" evidence="12">
    <location>
        <begin position="195"/>
        <end position="213"/>
    </location>
</feature>
<evidence type="ECO:0000256" key="3">
    <source>
        <dbReference type="ARBA" id="ARBA00022516"/>
    </source>
</evidence>
<keyword evidence="10 12" id="KW-0275">Fatty acid biosynthesis</keyword>
<proteinExistence type="inferred from homology"/>
<evidence type="ECO:0000256" key="13">
    <source>
        <dbReference type="SAM" id="MobiDB-lite"/>
    </source>
</evidence>
<evidence type="ECO:0000256" key="12">
    <source>
        <dbReference type="RuleBase" id="RU361115"/>
    </source>
</evidence>
<evidence type="ECO:0000256" key="2">
    <source>
        <dbReference type="ARBA" id="ARBA00007263"/>
    </source>
</evidence>
<dbReference type="GO" id="GO:0009922">
    <property type="term" value="F:fatty acid elongase activity"/>
    <property type="evidence" value="ECO:0007669"/>
    <property type="project" value="UniProtKB-EC"/>
</dbReference>
<evidence type="ECO:0000313" key="14">
    <source>
        <dbReference type="EMBL" id="NDV34697.1"/>
    </source>
</evidence>
<dbReference type="Pfam" id="PF01151">
    <property type="entry name" value="ELO"/>
    <property type="match status" value="1"/>
</dbReference>
<feature type="transmembrane region" description="Helical" evidence="12">
    <location>
        <begin position="21"/>
        <end position="42"/>
    </location>
</feature>
<dbReference type="EMBL" id="GIBP01005728">
    <property type="protein sequence ID" value="NDV34697.1"/>
    <property type="molecule type" value="Transcribed_RNA"/>
</dbReference>
<feature type="transmembrane region" description="Helical" evidence="12">
    <location>
        <begin position="225"/>
        <end position="246"/>
    </location>
</feature>
<comment type="catalytic activity">
    <reaction evidence="11">
        <text>a very-long-chain acyl-CoA + malonyl-CoA + H(+) = a very-long-chain 3-oxoacyl-CoA + CO2 + CoA</text>
        <dbReference type="Rhea" id="RHEA:32727"/>
        <dbReference type="ChEBI" id="CHEBI:15378"/>
        <dbReference type="ChEBI" id="CHEBI:16526"/>
        <dbReference type="ChEBI" id="CHEBI:57287"/>
        <dbReference type="ChEBI" id="CHEBI:57384"/>
        <dbReference type="ChEBI" id="CHEBI:90725"/>
        <dbReference type="ChEBI" id="CHEBI:90736"/>
        <dbReference type="EC" id="2.3.1.199"/>
    </reaction>
</comment>
<keyword evidence="8 12" id="KW-0443">Lipid metabolism</keyword>
<dbReference type="GO" id="GO:0030148">
    <property type="term" value="P:sphingolipid biosynthetic process"/>
    <property type="evidence" value="ECO:0007669"/>
    <property type="project" value="TreeGrafter"/>
</dbReference>
<feature type="region of interest" description="Disordered" evidence="13">
    <location>
        <begin position="253"/>
        <end position="282"/>
    </location>
</feature>